<accession>A0A074ZDT3</accession>
<dbReference type="EMBL" id="KL596973">
    <property type="protein sequence ID" value="KER21355.1"/>
    <property type="molecule type" value="Genomic_DNA"/>
</dbReference>
<organism evidence="1 2">
    <name type="scientific">Opisthorchis viverrini</name>
    <name type="common">Southeast Asian liver fluke</name>
    <dbReference type="NCBI Taxonomy" id="6198"/>
    <lineage>
        <taxon>Eukaryota</taxon>
        <taxon>Metazoa</taxon>
        <taxon>Spiralia</taxon>
        <taxon>Lophotrochozoa</taxon>
        <taxon>Platyhelminthes</taxon>
        <taxon>Trematoda</taxon>
        <taxon>Digenea</taxon>
        <taxon>Opisthorchiida</taxon>
        <taxon>Opisthorchiata</taxon>
        <taxon>Opisthorchiidae</taxon>
        <taxon>Opisthorchis</taxon>
    </lineage>
</organism>
<feature type="non-terminal residue" evidence="1">
    <location>
        <position position="1"/>
    </location>
</feature>
<dbReference type="Proteomes" id="UP000054324">
    <property type="component" value="Unassembled WGS sequence"/>
</dbReference>
<dbReference type="KEGG" id="ovi:T265_15111"/>
<proteinExistence type="predicted"/>
<dbReference type="OrthoDB" id="6274432at2759"/>
<evidence type="ECO:0008006" key="3">
    <source>
        <dbReference type="Google" id="ProtNLM"/>
    </source>
</evidence>
<dbReference type="AlphaFoldDB" id="A0A074ZDT3"/>
<evidence type="ECO:0000313" key="1">
    <source>
        <dbReference type="EMBL" id="KER21355.1"/>
    </source>
</evidence>
<feature type="non-terminal residue" evidence="1">
    <location>
        <position position="399"/>
    </location>
</feature>
<keyword evidence="2" id="KW-1185">Reference proteome</keyword>
<reference evidence="1 2" key="1">
    <citation type="submission" date="2013-11" db="EMBL/GenBank/DDBJ databases">
        <title>Opisthorchis viverrini - life in the bile duct.</title>
        <authorList>
            <person name="Young N.D."/>
            <person name="Nagarajan N."/>
            <person name="Lin S.J."/>
            <person name="Korhonen P.K."/>
            <person name="Jex A.R."/>
            <person name="Hall R.S."/>
            <person name="Safavi-Hemami H."/>
            <person name="Kaewkong W."/>
            <person name="Bertrand D."/>
            <person name="Gao S."/>
            <person name="Seet Q."/>
            <person name="Wongkham S."/>
            <person name="Teh B.T."/>
            <person name="Wongkham C."/>
            <person name="Intapan P.M."/>
            <person name="Maleewong W."/>
            <person name="Yang X."/>
            <person name="Hu M."/>
            <person name="Wang Z."/>
            <person name="Hofmann A."/>
            <person name="Sternberg P.W."/>
            <person name="Tan P."/>
            <person name="Wang J."/>
            <person name="Gasser R.B."/>
        </authorList>
    </citation>
    <scope>NUCLEOTIDE SEQUENCE [LARGE SCALE GENOMIC DNA]</scope>
</reference>
<dbReference type="RefSeq" id="XP_009174901.1">
    <property type="nucleotide sequence ID" value="XM_009176637.1"/>
</dbReference>
<name>A0A074ZDT3_OPIVI</name>
<dbReference type="GeneID" id="20329276"/>
<sequence length="399" mass="46084">RFGFKWNIRLTETRGLRLPDEPQEWRHWSWAVEQFSATLKLLTRLLKTPRQPTAGFALLEAHQIGAVSEFPSTLCSACSLVTAAIPYKTGTSEVIHRLLNLVNIRVAFQKGKTLRSVLIPCRLKGLETCIKCNHCAKVHIGQTASELHTRIGEHKRRINKPPRNAEEYQTLVTDSAMAVHSLDTGHRINLENVEVLRRGLRFTPQRFTSQLRFGFKWNIRLTETRGLRLPDEPKTEGRNRSWAVEGFSETLIGHVIGKLEAFNVMYRVLLDRLRLIRSRYFAIVEIRLHDPQLCAKKKFMLLLNLSLGNLKVSQPSSKLRVAWHLGIKRVLQRKDAEDTTLRHHSRRHLQCAVGCEQINSQLIFSNYNKLYQIVEHRKLLPVWVQSELEVDEDSWTACT</sequence>
<gene>
    <name evidence="1" type="ORF">T265_15111</name>
</gene>
<evidence type="ECO:0000313" key="2">
    <source>
        <dbReference type="Proteomes" id="UP000054324"/>
    </source>
</evidence>
<dbReference type="CTD" id="20329276"/>
<protein>
    <recommendedName>
        <fullName evidence="3">C2H2-type domain-containing protein</fullName>
    </recommendedName>
</protein>